<comment type="caution">
    <text evidence="3">The sequence shown here is derived from an EMBL/GenBank/DDBJ whole genome shotgun (WGS) entry which is preliminary data.</text>
</comment>
<organism evidence="3 4">
    <name type="scientific">Actinocorallia longicatena</name>
    <dbReference type="NCBI Taxonomy" id="111803"/>
    <lineage>
        <taxon>Bacteria</taxon>
        <taxon>Bacillati</taxon>
        <taxon>Actinomycetota</taxon>
        <taxon>Actinomycetes</taxon>
        <taxon>Streptosporangiales</taxon>
        <taxon>Thermomonosporaceae</taxon>
        <taxon>Actinocorallia</taxon>
    </lineage>
</organism>
<dbReference type="InterPro" id="IPR002656">
    <property type="entry name" value="Acyl_transf_3_dom"/>
</dbReference>
<feature type="transmembrane region" description="Helical" evidence="1">
    <location>
        <begin position="242"/>
        <end position="263"/>
    </location>
</feature>
<dbReference type="Proteomes" id="UP001501237">
    <property type="component" value="Unassembled WGS sequence"/>
</dbReference>
<accession>A0ABP6QIK9</accession>
<keyword evidence="3" id="KW-0808">Transferase</keyword>
<reference evidence="4" key="1">
    <citation type="journal article" date="2019" name="Int. J. Syst. Evol. Microbiol.">
        <title>The Global Catalogue of Microorganisms (GCM) 10K type strain sequencing project: providing services to taxonomists for standard genome sequencing and annotation.</title>
        <authorList>
            <consortium name="The Broad Institute Genomics Platform"/>
            <consortium name="The Broad Institute Genome Sequencing Center for Infectious Disease"/>
            <person name="Wu L."/>
            <person name="Ma J."/>
        </authorList>
    </citation>
    <scope>NUCLEOTIDE SEQUENCE [LARGE SCALE GENOMIC DNA]</scope>
    <source>
        <strain evidence="4">JCM 9377</strain>
    </source>
</reference>
<feature type="transmembrane region" description="Helical" evidence="1">
    <location>
        <begin position="212"/>
        <end position="230"/>
    </location>
</feature>
<sequence length="376" mass="40142">MQPTLVRTRHLAALDGLRAVAILLVVVLHVAGATGTLSSDALLWRMAANGGVGVTIFFVLSGFLLYRPFARAALDGSPPPSVRRYLRRRALRILPAYWLMLAFTLLVFTENRPHAGSARTWLEFLTLTHPYDPGKWWQGLGPRGLGPMWSLSVEASFYLLLPVLARLLHRWARGSAARLLAGIAVLGALSLAEAIAVRCGGNIDLLFANEQLLPRSLVIFAAGMALAVLAERPTALSEAAGAAPGIGWVVALCLLALVSTPLATPGYGPQNAAQYVVTIVLYPLIALALVAPAALAPAHPLTTGLLANGPLVQLGLVSYGVFLWHSPVIESWYALTGRPAYAGDFWLLLLVVLAVSLVIASLSHTFVEEPAQRLGR</sequence>
<feature type="transmembrane region" description="Helical" evidence="1">
    <location>
        <begin position="305"/>
        <end position="325"/>
    </location>
</feature>
<name>A0ABP6QIK9_9ACTN</name>
<dbReference type="GO" id="GO:0016746">
    <property type="term" value="F:acyltransferase activity"/>
    <property type="evidence" value="ECO:0007669"/>
    <property type="project" value="UniProtKB-KW"/>
</dbReference>
<proteinExistence type="predicted"/>
<feature type="domain" description="Acyltransferase 3" evidence="2">
    <location>
        <begin position="12"/>
        <end position="360"/>
    </location>
</feature>
<protein>
    <submittedName>
        <fullName evidence="3">Acyltransferase</fullName>
    </submittedName>
</protein>
<keyword evidence="1" id="KW-0472">Membrane</keyword>
<evidence type="ECO:0000313" key="3">
    <source>
        <dbReference type="EMBL" id="GAA3232323.1"/>
    </source>
</evidence>
<keyword evidence="3" id="KW-0012">Acyltransferase</keyword>
<feature type="transmembrane region" description="Helical" evidence="1">
    <location>
        <begin position="51"/>
        <end position="69"/>
    </location>
</feature>
<feature type="transmembrane region" description="Helical" evidence="1">
    <location>
        <begin position="179"/>
        <end position="197"/>
    </location>
</feature>
<keyword evidence="1" id="KW-1133">Transmembrane helix</keyword>
<gene>
    <name evidence="3" type="ORF">GCM10010468_64010</name>
</gene>
<evidence type="ECO:0000313" key="4">
    <source>
        <dbReference type="Proteomes" id="UP001501237"/>
    </source>
</evidence>
<dbReference type="PANTHER" id="PTHR23028">
    <property type="entry name" value="ACETYLTRANSFERASE"/>
    <property type="match status" value="1"/>
</dbReference>
<dbReference type="PANTHER" id="PTHR23028:SF53">
    <property type="entry name" value="ACYL_TRANSF_3 DOMAIN-CONTAINING PROTEIN"/>
    <property type="match status" value="1"/>
</dbReference>
<evidence type="ECO:0000256" key="1">
    <source>
        <dbReference type="SAM" id="Phobius"/>
    </source>
</evidence>
<evidence type="ECO:0000259" key="2">
    <source>
        <dbReference type="Pfam" id="PF01757"/>
    </source>
</evidence>
<keyword evidence="4" id="KW-1185">Reference proteome</keyword>
<feature type="transmembrane region" description="Helical" evidence="1">
    <location>
        <begin position="148"/>
        <end position="167"/>
    </location>
</feature>
<dbReference type="RefSeq" id="WP_344835723.1">
    <property type="nucleotide sequence ID" value="NZ_BAAAUV010000023.1"/>
</dbReference>
<feature type="transmembrane region" description="Helical" evidence="1">
    <location>
        <begin position="12"/>
        <end position="31"/>
    </location>
</feature>
<feature type="transmembrane region" description="Helical" evidence="1">
    <location>
        <begin position="90"/>
        <end position="109"/>
    </location>
</feature>
<feature type="transmembrane region" description="Helical" evidence="1">
    <location>
        <begin position="275"/>
        <end position="298"/>
    </location>
</feature>
<feature type="transmembrane region" description="Helical" evidence="1">
    <location>
        <begin position="345"/>
        <end position="367"/>
    </location>
</feature>
<dbReference type="Pfam" id="PF01757">
    <property type="entry name" value="Acyl_transf_3"/>
    <property type="match status" value="1"/>
</dbReference>
<dbReference type="EMBL" id="BAAAUV010000023">
    <property type="protein sequence ID" value="GAA3232323.1"/>
    <property type="molecule type" value="Genomic_DNA"/>
</dbReference>
<dbReference type="InterPro" id="IPR050879">
    <property type="entry name" value="Acyltransferase_3"/>
</dbReference>
<keyword evidence="1" id="KW-0812">Transmembrane</keyword>